<keyword evidence="2" id="KW-1185">Reference proteome</keyword>
<protein>
    <submittedName>
        <fullName evidence="1">Uncharacterized protein</fullName>
    </submittedName>
</protein>
<accession>A0AAD6W1U3</accession>
<proteinExistence type="predicted"/>
<sequence length="95" mass="10839">MSMTVSWHHTSIRGLPKYHVKDVLYKVLIFLLLDQEDDSSTTTYGGQEFSRIVELREGKCTAASRPVQAPVAVKQWALRFVAGPPWLDHIYCYAL</sequence>
<dbReference type="Proteomes" id="UP001164929">
    <property type="component" value="Chromosome 5"/>
</dbReference>
<gene>
    <name evidence="1" type="ORF">NC653_012838</name>
</gene>
<evidence type="ECO:0000313" key="2">
    <source>
        <dbReference type="Proteomes" id="UP001164929"/>
    </source>
</evidence>
<evidence type="ECO:0000313" key="1">
    <source>
        <dbReference type="EMBL" id="KAJ6996075.1"/>
    </source>
</evidence>
<organism evidence="1 2">
    <name type="scientific">Populus alba x Populus x berolinensis</name>
    <dbReference type="NCBI Taxonomy" id="444605"/>
    <lineage>
        <taxon>Eukaryota</taxon>
        <taxon>Viridiplantae</taxon>
        <taxon>Streptophyta</taxon>
        <taxon>Embryophyta</taxon>
        <taxon>Tracheophyta</taxon>
        <taxon>Spermatophyta</taxon>
        <taxon>Magnoliopsida</taxon>
        <taxon>eudicotyledons</taxon>
        <taxon>Gunneridae</taxon>
        <taxon>Pentapetalae</taxon>
        <taxon>rosids</taxon>
        <taxon>fabids</taxon>
        <taxon>Malpighiales</taxon>
        <taxon>Salicaceae</taxon>
        <taxon>Saliceae</taxon>
        <taxon>Populus</taxon>
    </lineage>
</organism>
<dbReference type="AlphaFoldDB" id="A0AAD6W1U3"/>
<reference evidence="1" key="1">
    <citation type="journal article" date="2023" name="Mol. Ecol. Resour.">
        <title>Chromosome-level genome assembly of a triploid poplar Populus alba 'Berolinensis'.</title>
        <authorList>
            <person name="Chen S."/>
            <person name="Yu Y."/>
            <person name="Wang X."/>
            <person name="Wang S."/>
            <person name="Zhang T."/>
            <person name="Zhou Y."/>
            <person name="He R."/>
            <person name="Meng N."/>
            <person name="Wang Y."/>
            <person name="Liu W."/>
            <person name="Liu Z."/>
            <person name="Liu J."/>
            <person name="Guo Q."/>
            <person name="Huang H."/>
            <person name="Sederoff R.R."/>
            <person name="Wang G."/>
            <person name="Qu G."/>
            <person name="Chen S."/>
        </authorList>
    </citation>
    <scope>NUCLEOTIDE SEQUENCE</scope>
    <source>
        <strain evidence="1">SC-2020</strain>
    </source>
</reference>
<dbReference type="EMBL" id="JAQIZT010000005">
    <property type="protein sequence ID" value="KAJ6996075.1"/>
    <property type="molecule type" value="Genomic_DNA"/>
</dbReference>
<comment type="caution">
    <text evidence="1">The sequence shown here is derived from an EMBL/GenBank/DDBJ whole genome shotgun (WGS) entry which is preliminary data.</text>
</comment>
<name>A0AAD6W1U3_9ROSI</name>